<sequence length="149" mass="15733">MLITDGNKNAGSACPWRGASKQQVDSHEQQLLFYGAVSLYGGPQFSCEQIPIKHSSPRAQAVNTAINLLPQDMLPPSPETSQAQACCTSTLELAKLGAGQGLFPLLAMLKAGLLHVPSHQAAWDRRAHPALKHPSGFAAVPQGANKGSK</sequence>
<evidence type="ECO:0000313" key="1">
    <source>
        <dbReference type="EMBL" id="TFJ97554.1"/>
    </source>
</evidence>
<dbReference type="EMBL" id="QXTE01000481">
    <property type="protein sequence ID" value="TFJ97554.1"/>
    <property type="molecule type" value="Genomic_DNA"/>
</dbReference>
<reference evidence="1 2" key="1">
    <citation type="submission" date="2019-04" db="EMBL/GenBank/DDBJ databases">
        <title>Draft genome of the big-headed turtle Platysternon megacephalum.</title>
        <authorList>
            <person name="Gong S."/>
        </authorList>
    </citation>
    <scope>NUCLEOTIDE SEQUENCE [LARGE SCALE GENOMIC DNA]</scope>
    <source>
        <strain evidence="1">DO16091913</strain>
        <tissue evidence="1">Muscle</tissue>
    </source>
</reference>
<proteinExistence type="predicted"/>
<gene>
    <name evidence="1" type="ORF">DR999_PMT20617</name>
</gene>
<dbReference type="AlphaFoldDB" id="A0A4D9DJV7"/>
<name>A0A4D9DJV7_9SAUR</name>
<evidence type="ECO:0000313" key="2">
    <source>
        <dbReference type="Proteomes" id="UP000297703"/>
    </source>
</evidence>
<organism evidence="1 2">
    <name type="scientific">Platysternon megacephalum</name>
    <name type="common">big-headed turtle</name>
    <dbReference type="NCBI Taxonomy" id="55544"/>
    <lineage>
        <taxon>Eukaryota</taxon>
        <taxon>Metazoa</taxon>
        <taxon>Chordata</taxon>
        <taxon>Craniata</taxon>
        <taxon>Vertebrata</taxon>
        <taxon>Euteleostomi</taxon>
        <taxon>Archelosauria</taxon>
        <taxon>Testudinata</taxon>
        <taxon>Testudines</taxon>
        <taxon>Cryptodira</taxon>
        <taxon>Durocryptodira</taxon>
        <taxon>Testudinoidea</taxon>
        <taxon>Platysternidae</taxon>
        <taxon>Platysternon</taxon>
    </lineage>
</organism>
<reference evidence="1 2" key="2">
    <citation type="submission" date="2019-04" db="EMBL/GenBank/DDBJ databases">
        <title>The genome sequence of big-headed turtle.</title>
        <authorList>
            <person name="Gong S."/>
        </authorList>
    </citation>
    <scope>NUCLEOTIDE SEQUENCE [LARGE SCALE GENOMIC DNA]</scope>
    <source>
        <strain evidence="1">DO16091913</strain>
        <tissue evidence="1">Muscle</tissue>
    </source>
</reference>
<protein>
    <submittedName>
        <fullName evidence="1">Junctional adhesion molecule A-like</fullName>
    </submittedName>
</protein>
<keyword evidence="2" id="KW-1185">Reference proteome</keyword>
<dbReference type="Proteomes" id="UP000297703">
    <property type="component" value="Unassembled WGS sequence"/>
</dbReference>
<accession>A0A4D9DJV7</accession>
<comment type="caution">
    <text evidence="1">The sequence shown here is derived from an EMBL/GenBank/DDBJ whole genome shotgun (WGS) entry which is preliminary data.</text>
</comment>